<dbReference type="PANTHER" id="PTHR42080">
    <property type="entry name" value="SRR1 DOMAIN-CONTAINING PROTEIN"/>
    <property type="match status" value="1"/>
</dbReference>
<dbReference type="GeneID" id="98142378"/>
<dbReference type="PANTHER" id="PTHR42080:SF3">
    <property type="entry name" value="SRR1-LIKE DOMAIN-CONTAINING PROTEIN"/>
    <property type="match status" value="1"/>
</dbReference>
<dbReference type="Pfam" id="PF07985">
    <property type="entry name" value="SRR1"/>
    <property type="match status" value="1"/>
</dbReference>
<reference evidence="2 3" key="1">
    <citation type="submission" date="2024-07" db="EMBL/GenBank/DDBJ databases">
        <title>Section-level genome sequencing and comparative genomics of Aspergillus sections Usti and Cavernicolus.</title>
        <authorList>
            <consortium name="Lawrence Berkeley National Laboratory"/>
            <person name="Nybo J.L."/>
            <person name="Vesth T.C."/>
            <person name="Theobald S."/>
            <person name="Frisvad J.C."/>
            <person name="Larsen T.O."/>
            <person name="Kjaerboelling I."/>
            <person name="Rothschild-Mancinelli K."/>
            <person name="Lyhne E.K."/>
            <person name="Kogle M.E."/>
            <person name="Barry K."/>
            <person name="Clum A."/>
            <person name="Na H."/>
            <person name="Ledsgaard L."/>
            <person name="Lin J."/>
            <person name="Lipzen A."/>
            <person name="Kuo A."/>
            <person name="Riley R."/>
            <person name="Mondo S."/>
            <person name="Labutti K."/>
            <person name="Haridas S."/>
            <person name="Pangalinan J."/>
            <person name="Salamov A.A."/>
            <person name="Simmons B.A."/>
            <person name="Magnuson J.K."/>
            <person name="Chen J."/>
            <person name="Drula E."/>
            <person name="Henrissat B."/>
            <person name="Wiebenga A."/>
            <person name="Lubbers R.J."/>
            <person name="Gomes A.C."/>
            <person name="Macurrencykelacurrency M.R."/>
            <person name="Stajich J."/>
            <person name="Grigoriev I.V."/>
            <person name="Mortensen U.H."/>
            <person name="De Vries R.P."/>
            <person name="Baker S.E."/>
            <person name="Andersen M.R."/>
        </authorList>
    </citation>
    <scope>NUCLEOTIDE SEQUENCE [LARGE SCALE GENOMIC DNA]</scope>
    <source>
        <strain evidence="2 3">CBS 449.75</strain>
    </source>
</reference>
<evidence type="ECO:0000313" key="3">
    <source>
        <dbReference type="Proteomes" id="UP001610432"/>
    </source>
</evidence>
<dbReference type="RefSeq" id="XP_070888667.1">
    <property type="nucleotide sequence ID" value="XM_071027306.1"/>
</dbReference>
<proteinExistence type="predicted"/>
<dbReference type="Proteomes" id="UP001610432">
    <property type="component" value="Unassembled WGS sequence"/>
</dbReference>
<gene>
    <name evidence="2" type="ORF">BJX67DRAFT_319858</name>
</gene>
<keyword evidence="3" id="KW-1185">Reference proteome</keyword>
<organism evidence="2 3">
    <name type="scientific">Aspergillus lucknowensis</name>
    <dbReference type="NCBI Taxonomy" id="176173"/>
    <lineage>
        <taxon>Eukaryota</taxon>
        <taxon>Fungi</taxon>
        <taxon>Dikarya</taxon>
        <taxon>Ascomycota</taxon>
        <taxon>Pezizomycotina</taxon>
        <taxon>Eurotiomycetes</taxon>
        <taxon>Eurotiomycetidae</taxon>
        <taxon>Eurotiales</taxon>
        <taxon>Aspergillaceae</taxon>
        <taxon>Aspergillus</taxon>
        <taxon>Aspergillus subgen. Nidulantes</taxon>
    </lineage>
</organism>
<accession>A0ABR4LYR9</accession>
<feature type="domain" description="SRR1-like" evidence="1">
    <location>
        <begin position="181"/>
        <end position="340"/>
    </location>
</feature>
<protein>
    <recommendedName>
        <fullName evidence="1">SRR1-like domain-containing protein</fullName>
    </recommendedName>
</protein>
<dbReference type="InterPro" id="IPR012942">
    <property type="entry name" value="SRR1-like"/>
</dbReference>
<evidence type="ECO:0000313" key="2">
    <source>
        <dbReference type="EMBL" id="KAL2869688.1"/>
    </source>
</evidence>
<dbReference type="EMBL" id="JBFXLQ010000008">
    <property type="protein sequence ID" value="KAL2869688.1"/>
    <property type="molecule type" value="Genomic_DNA"/>
</dbReference>
<evidence type="ECO:0000259" key="1">
    <source>
        <dbReference type="Pfam" id="PF07985"/>
    </source>
</evidence>
<name>A0ABR4LYR9_9EURO</name>
<sequence>MGHYVVGPCHLADGTFSRKTESPTEARSRIDEWLDKGKVFFPREAIRDIHEQLKRPLSKGDKIPVKSLDGTKLVFEVRTGETRDIGQHREDIGKPSIRYISYESLRAGVESTRDYPHLIYCNLRIKHEITFTDIETGEPAPSIAFKSLSEAERLFDTALRVWEESEVWGQIEATLVCVASTINIKKIVGFACGTMVFPEDTPYFSYNSAFQHAFLVTAQRLLQRRHANEVFCYVQDPAYTERDQSVLEAHGIKVVDDPEGFLEVDESSLVFSCAPNVPVKQIIADIARPAVIIWDRVGNGNDKGHLETDPDSPRVRQVMSSFYRTLEFPHDEHFGDIAVYARKDLGGLE</sequence>
<comment type="caution">
    <text evidence="2">The sequence shown here is derived from an EMBL/GenBank/DDBJ whole genome shotgun (WGS) entry which is preliminary data.</text>
</comment>